<dbReference type="PROSITE" id="PS51257">
    <property type="entry name" value="PROKAR_LIPOPROTEIN"/>
    <property type="match status" value="1"/>
</dbReference>
<organism evidence="1 2">
    <name type="scientific">Photobacterium halotolerans</name>
    <dbReference type="NCBI Taxonomy" id="265726"/>
    <lineage>
        <taxon>Bacteria</taxon>
        <taxon>Pseudomonadati</taxon>
        <taxon>Pseudomonadota</taxon>
        <taxon>Gammaproteobacteria</taxon>
        <taxon>Vibrionales</taxon>
        <taxon>Vibrionaceae</taxon>
        <taxon>Photobacterium</taxon>
    </lineage>
</organism>
<proteinExistence type="predicted"/>
<gene>
    <name evidence="1" type="ORF">KY46_12670</name>
</gene>
<protein>
    <recommendedName>
        <fullName evidence="3">Lipoprotein</fullName>
    </recommendedName>
</protein>
<dbReference type="Proteomes" id="UP000033633">
    <property type="component" value="Unassembled WGS sequence"/>
</dbReference>
<reference evidence="1" key="1">
    <citation type="submission" date="2014-12" db="EMBL/GenBank/DDBJ databases">
        <title>Mercury Reductase activity and rhizosphere competence traits in the genome of root associated Photobacterium halotolerans MELD1.</title>
        <authorList>
            <person name="Mathew D.C."/>
            <person name="Huang C.-C."/>
        </authorList>
    </citation>
    <scope>NUCLEOTIDE SEQUENCE [LARGE SCALE GENOMIC DNA]</scope>
    <source>
        <strain evidence="1">MELD1</strain>
    </source>
</reference>
<keyword evidence="2" id="KW-1185">Reference proteome</keyword>
<name>A0A0F5VBE4_9GAMM</name>
<comment type="caution">
    <text evidence="1">The sequence shown here is derived from an EMBL/GenBank/DDBJ whole genome shotgun (WGS) entry which is preliminary data.</text>
</comment>
<dbReference type="AlphaFoldDB" id="A0A0F5VBE4"/>
<evidence type="ECO:0000313" key="2">
    <source>
        <dbReference type="Proteomes" id="UP000033633"/>
    </source>
</evidence>
<dbReference type="STRING" id="265726.KY46_12670"/>
<dbReference type="PATRIC" id="fig|265726.11.peg.743"/>
<evidence type="ECO:0000313" key="1">
    <source>
        <dbReference type="EMBL" id="KKC99495.1"/>
    </source>
</evidence>
<dbReference type="RefSeq" id="WP_046221001.1">
    <property type="nucleotide sequence ID" value="NZ_JWYV01000010.1"/>
</dbReference>
<dbReference type="OrthoDB" id="6103199at2"/>
<dbReference type="EMBL" id="JWYV01000010">
    <property type="protein sequence ID" value="KKC99495.1"/>
    <property type="molecule type" value="Genomic_DNA"/>
</dbReference>
<accession>A0A0F5VBE4</accession>
<sequence length="184" mass="20435">MSNKFLAVSLAVTLGGCASSPYQYYEETTSIQKGITKYHLNDVNLQLTLGHGGIPGDTSFASESQLKDEFYVALLDEMKKKNLLASDTDKDAVQANISVRYQRNFNYGGKALNKPIVSHEVSVQRDNKPLASFQASGYTTKYAYFEDAAVSLEIATFQWDAEDEPRDIQMVSKLIIEDLSELGK</sequence>
<evidence type="ECO:0008006" key="3">
    <source>
        <dbReference type="Google" id="ProtNLM"/>
    </source>
</evidence>